<sequence>MKLAVHSDAGYLNEQNAHSQAGGHFFLSNDADVPPNNGAILNISHVIKHVINKKVQPKRTKLWTCDSIGYAIANANDNSDSTGAQASSTTQTIGQNITTIPFMDSNEYKFKLHKLQSEFDGRTKGSCPPLRCAHRTGWLVESTLPLSLGRPRADSDSGVNREGGVPSNLPIARSLVARRVDLRSPREGHDCDDAPETQRRSLERANVDVSFPQHHHRVSNNYQSLNHNNPQFASPNHPNYEPVPREFKDMAVQHLGNRQEAYEQYMKGCRAFEKDEAAECDDTENDRIEMNIRQPGSMVNYTDLGFLKVKVPKKVFSSIEKFWSQNQGKEIVEEWDTGNTYTNHWDAPTWMLDINNENLKGGGHKLKNMINEMVRHHLEDWTDEELTPTSMYGIRKYTEGGMLNTHVDRLPLVASAVINVAQDVDEDWPLEVFGHGKLGRKVSPRRRQF</sequence>
<evidence type="ECO:0000313" key="2">
    <source>
        <dbReference type="Proteomes" id="UP000266841"/>
    </source>
</evidence>
<organism evidence="1 2">
    <name type="scientific">Thalassiosira oceanica</name>
    <name type="common">Marine diatom</name>
    <dbReference type="NCBI Taxonomy" id="159749"/>
    <lineage>
        <taxon>Eukaryota</taxon>
        <taxon>Sar</taxon>
        <taxon>Stramenopiles</taxon>
        <taxon>Ochrophyta</taxon>
        <taxon>Bacillariophyta</taxon>
        <taxon>Coscinodiscophyceae</taxon>
        <taxon>Thalassiosirophycidae</taxon>
        <taxon>Thalassiosirales</taxon>
        <taxon>Thalassiosiraceae</taxon>
        <taxon>Thalassiosira</taxon>
    </lineage>
</organism>
<protein>
    <submittedName>
        <fullName evidence="1">Uncharacterized protein</fullName>
    </submittedName>
</protein>
<dbReference type="AlphaFoldDB" id="K0TF08"/>
<gene>
    <name evidence="1" type="ORF">THAOC_09676</name>
</gene>
<comment type="caution">
    <text evidence="1">The sequence shown here is derived from an EMBL/GenBank/DDBJ whole genome shotgun (WGS) entry which is preliminary data.</text>
</comment>
<evidence type="ECO:0000313" key="1">
    <source>
        <dbReference type="EMBL" id="EJK69107.1"/>
    </source>
</evidence>
<dbReference type="EMBL" id="AGNL01010452">
    <property type="protein sequence ID" value="EJK69107.1"/>
    <property type="molecule type" value="Genomic_DNA"/>
</dbReference>
<accession>K0TF08</accession>
<reference evidence="1 2" key="1">
    <citation type="journal article" date="2012" name="Genome Biol.">
        <title>Genome and low-iron response of an oceanic diatom adapted to chronic iron limitation.</title>
        <authorList>
            <person name="Lommer M."/>
            <person name="Specht M."/>
            <person name="Roy A.S."/>
            <person name="Kraemer L."/>
            <person name="Andreson R."/>
            <person name="Gutowska M.A."/>
            <person name="Wolf J."/>
            <person name="Bergner S.V."/>
            <person name="Schilhabel M.B."/>
            <person name="Klostermeier U.C."/>
            <person name="Beiko R.G."/>
            <person name="Rosenstiel P."/>
            <person name="Hippler M."/>
            <person name="Laroche J."/>
        </authorList>
    </citation>
    <scope>NUCLEOTIDE SEQUENCE [LARGE SCALE GENOMIC DNA]</scope>
    <source>
        <strain evidence="1 2">CCMP1005</strain>
    </source>
</reference>
<name>K0TF08_THAOC</name>
<dbReference type="eggNOG" id="ENOG502SDKM">
    <property type="taxonomic scope" value="Eukaryota"/>
</dbReference>
<proteinExistence type="predicted"/>
<keyword evidence="2" id="KW-1185">Reference proteome</keyword>
<dbReference type="Proteomes" id="UP000266841">
    <property type="component" value="Unassembled WGS sequence"/>
</dbReference>